<name>A0A7Z7LDF1_9BACT</name>
<dbReference type="InterPro" id="IPR050275">
    <property type="entry name" value="PGM_Phosphatase"/>
</dbReference>
<dbReference type="EMBL" id="LS974202">
    <property type="protein sequence ID" value="SSC11829.1"/>
    <property type="molecule type" value="Genomic_DNA"/>
</dbReference>
<organism evidence="3 4">
    <name type="scientific">Mesotoga infera</name>
    <dbReference type="NCBI Taxonomy" id="1236046"/>
    <lineage>
        <taxon>Bacteria</taxon>
        <taxon>Thermotogati</taxon>
        <taxon>Thermotogota</taxon>
        <taxon>Thermotogae</taxon>
        <taxon>Kosmotogales</taxon>
        <taxon>Kosmotogaceae</taxon>
        <taxon>Mesotoga</taxon>
    </lineage>
</organism>
<dbReference type="Gene3D" id="3.40.50.1240">
    <property type="entry name" value="Phosphoglycerate mutase-like"/>
    <property type="match status" value="1"/>
</dbReference>
<accession>A0A7Z7LDF1</accession>
<keyword evidence="4" id="KW-1185">Reference proteome</keyword>
<dbReference type="SMART" id="SM00855">
    <property type="entry name" value="PGAM"/>
    <property type="match status" value="1"/>
</dbReference>
<proteinExistence type="predicted"/>
<dbReference type="KEGG" id="minf:MESINF_0380"/>
<dbReference type="PIRSF" id="PIRSF000709">
    <property type="entry name" value="6PFK_2-Ptase"/>
    <property type="match status" value="1"/>
</dbReference>
<dbReference type="CDD" id="cd07067">
    <property type="entry name" value="HP_PGM_like"/>
    <property type="match status" value="1"/>
</dbReference>
<feature type="active site" description="Tele-phosphohistidine intermediate" evidence="1">
    <location>
        <position position="8"/>
    </location>
</feature>
<evidence type="ECO:0000256" key="1">
    <source>
        <dbReference type="PIRSR" id="PIRSR613078-1"/>
    </source>
</evidence>
<dbReference type="Pfam" id="PF00300">
    <property type="entry name" value="His_Phos_1"/>
    <property type="match status" value="1"/>
</dbReference>
<dbReference type="AlphaFoldDB" id="A0A7Z7LDF1"/>
<dbReference type="PANTHER" id="PTHR48100:SF59">
    <property type="entry name" value="ADENOSYLCOBALAMIN_ALPHA-RIBAZOLE PHOSPHATASE"/>
    <property type="match status" value="1"/>
</dbReference>
<feature type="binding site" evidence="2">
    <location>
        <begin position="7"/>
        <end position="14"/>
    </location>
    <ligand>
        <name>substrate</name>
    </ligand>
</feature>
<evidence type="ECO:0000313" key="3">
    <source>
        <dbReference type="EMBL" id="SSC11829.1"/>
    </source>
</evidence>
<dbReference type="Proteomes" id="UP000250796">
    <property type="component" value="Chromosome MESINF"/>
</dbReference>
<dbReference type="GO" id="GO:0016791">
    <property type="term" value="F:phosphatase activity"/>
    <property type="evidence" value="ECO:0007669"/>
    <property type="project" value="TreeGrafter"/>
</dbReference>
<dbReference type="InterPro" id="IPR013078">
    <property type="entry name" value="His_Pase_superF_clade-1"/>
</dbReference>
<gene>
    <name evidence="3" type="ORF">MESINF_0380</name>
</gene>
<evidence type="ECO:0000256" key="2">
    <source>
        <dbReference type="PIRSR" id="PIRSR613078-2"/>
    </source>
</evidence>
<dbReference type="InterPro" id="IPR029033">
    <property type="entry name" value="His_PPase_superfam"/>
</dbReference>
<feature type="binding site" evidence="2">
    <location>
        <position position="59"/>
    </location>
    <ligand>
        <name>substrate</name>
    </ligand>
</feature>
<sequence>MQIVFVRHGTTLWNKERRWQGSSDVPLSDVGRAQARVTARYLLEHFEVPEAIYTSDLSRALETSEFIAGEFGKEPIVTPLLREAHIGLWSGAEIEESFKTHGKLIQKWRSDPWADMPETESLGELQRRSVGFLKYVEGLHKEGQSIIVVSHALFIKSILCYVLGMPLQNNYSFNLDNCSISTICTGESGTGWRLFELNIHRHLAQAR</sequence>
<feature type="active site" description="Proton donor/acceptor" evidence="1">
    <location>
        <position position="83"/>
    </location>
</feature>
<reference evidence="3 4" key="1">
    <citation type="submission" date="2017-01" db="EMBL/GenBank/DDBJ databases">
        <authorList>
            <person name="Erauso G."/>
        </authorList>
    </citation>
    <scope>NUCLEOTIDE SEQUENCE [LARGE SCALE GENOMIC DNA]</scope>
    <source>
        <strain evidence="3">MESINF1</strain>
    </source>
</reference>
<protein>
    <submittedName>
        <fullName evidence="3">Phosphoglycerate mutase</fullName>
    </submittedName>
</protein>
<dbReference type="SUPFAM" id="SSF53254">
    <property type="entry name" value="Phosphoglycerate mutase-like"/>
    <property type="match status" value="1"/>
</dbReference>
<dbReference type="GO" id="GO:0005737">
    <property type="term" value="C:cytoplasm"/>
    <property type="evidence" value="ECO:0007669"/>
    <property type="project" value="TreeGrafter"/>
</dbReference>
<dbReference type="RefSeq" id="WP_169698267.1">
    <property type="nucleotide sequence ID" value="NZ_LS974202.1"/>
</dbReference>
<evidence type="ECO:0000313" key="4">
    <source>
        <dbReference type="Proteomes" id="UP000250796"/>
    </source>
</evidence>
<dbReference type="PANTHER" id="PTHR48100">
    <property type="entry name" value="BROAD-SPECIFICITY PHOSPHATASE YOR283W-RELATED"/>
    <property type="match status" value="1"/>
</dbReference>